<dbReference type="Proteomes" id="UP000727490">
    <property type="component" value="Unassembled WGS sequence"/>
</dbReference>
<protein>
    <recommendedName>
        <fullName evidence="1">DUF6734 domain-containing protein</fullName>
    </recommendedName>
</protein>
<reference evidence="2 3" key="1">
    <citation type="journal article" date="2020" name="Syst. Appl. Microbiol.">
        <title>Arthrospiribacter ruber gen. nov., sp. nov., a novel bacterium isolated from Arthrospira cultures.</title>
        <authorList>
            <person name="Waleron M."/>
            <person name="Misztak A."/>
            <person name="Waleron M.M."/>
            <person name="Furmaniak M."/>
            <person name="Mrozik A."/>
            <person name="Waleron K."/>
        </authorList>
    </citation>
    <scope>NUCLEOTIDE SEQUENCE [LARGE SCALE GENOMIC DNA]</scope>
    <source>
        <strain evidence="2 3">DPMB0001</strain>
    </source>
</reference>
<comment type="caution">
    <text evidence="2">The sequence shown here is derived from an EMBL/GenBank/DDBJ whole genome shotgun (WGS) entry which is preliminary data.</text>
</comment>
<organism evidence="2 3">
    <name type="scientific">Arthrospiribacter ruber</name>
    <dbReference type="NCBI Taxonomy" id="2487934"/>
    <lineage>
        <taxon>Bacteria</taxon>
        <taxon>Pseudomonadati</taxon>
        <taxon>Bacteroidota</taxon>
        <taxon>Cytophagia</taxon>
        <taxon>Cytophagales</taxon>
        <taxon>Cyclobacteriaceae</taxon>
        <taxon>Arthrospiribacter</taxon>
    </lineage>
</organism>
<accession>A0A951MFP9</accession>
<evidence type="ECO:0000313" key="3">
    <source>
        <dbReference type="Proteomes" id="UP000727490"/>
    </source>
</evidence>
<gene>
    <name evidence="2" type="ORF">EGN73_21590</name>
</gene>
<proteinExistence type="predicted"/>
<name>A0A951MFP9_9BACT</name>
<evidence type="ECO:0000259" key="1">
    <source>
        <dbReference type="Pfam" id="PF20508"/>
    </source>
</evidence>
<dbReference type="EMBL" id="RPHB01000014">
    <property type="protein sequence ID" value="MBW3470379.1"/>
    <property type="molecule type" value="Genomic_DNA"/>
</dbReference>
<keyword evidence="3" id="KW-1185">Reference proteome</keyword>
<dbReference type="Pfam" id="PF20508">
    <property type="entry name" value="DUF6734"/>
    <property type="match status" value="1"/>
</dbReference>
<dbReference type="AlphaFoldDB" id="A0A951MFP9"/>
<evidence type="ECO:0000313" key="2">
    <source>
        <dbReference type="EMBL" id="MBW3470379.1"/>
    </source>
</evidence>
<dbReference type="InterPro" id="IPR046621">
    <property type="entry name" value="DUF6734"/>
</dbReference>
<feature type="domain" description="DUF6734" evidence="1">
    <location>
        <begin position="1"/>
        <end position="255"/>
    </location>
</feature>
<sequence>MSNCFSLLTLRREHSNVDLYTDDFGFDILINQLNLPYGDVSLTLNSLKNEDHRLWILGKIKVIELQEKPFVHVDNDVFTWEPFPKSNQNDYLLVQSKHFVPDNYKLALLEVQKKLTNVPLPLNKDINEYNFNVNVGIVGGNDIDFFQNWCNTAKNFLKENKLQITDLENIGYFNQIIEEFFISCLLSERKNVTYLIDCSNDPNVLDSVLQFHLVPFLDRYIHLVGIAKKNELACKQLELRLKHEFPEYHKKVIDLINSFDCKDSSSLYEKMKFERISKSLQIVYSYKYRELKSLKIKLYDNFTIYENEEDGSFCFIEVDPFSGIELHKMSLKGINQLICYFAEPLSLNELIELIKRNLQINNDIEVRQMEKNIVSSIFEEILLVGSLEIGLGN</sequence>